<dbReference type="GO" id="GO:0005524">
    <property type="term" value="F:ATP binding"/>
    <property type="evidence" value="ECO:0007669"/>
    <property type="project" value="UniProtKB-KW"/>
</dbReference>
<feature type="compositionally biased region" description="Low complexity" evidence="1">
    <location>
        <begin position="429"/>
        <end position="440"/>
    </location>
</feature>
<protein>
    <submittedName>
        <fullName evidence="3">ATP-binding protein</fullName>
    </submittedName>
</protein>
<feature type="domain" description="Helicase HerA central" evidence="2">
    <location>
        <begin position="168"/>
        <end position="269"/>
    </location>
</feature>
<feature type="region of interest" description="Disordered" evidence="1">
    <location>
        <begin position="1"/>
        <end position="22"/>
    </location>
</feature>
<dbReference type="AlphaFoldDB" id="A0A6B3NA86"/>
<name>A0A6B3NA86_9CYAN</name>
<feature type="region of interest" description="Disordered" evidence="1">
    <location>
        <begin position="429"/>
        <end position="448"/>
    </location>
</feature>
<accession>A0A6B3NA86</accession>
<feature type="compositionally biased region" description="Polar residues" evidence="1">
    <location>
        <begin position="7"/>
        <end position="22"/>
    </location>
</feature>
<dbReference type="InterPro" id="IPR002789">
    <property type="entry name" value="HerA_central"/>
</dbReference>
<gene>
    <name evidence="3" type="ORF">F6J89_23570</name>
</gene>
<dbReference type="Pfam" id="PF01935">
    <property type="entry name" value="DUF87"/>
    <property type="match status" value="1"/>
</dbReference>
<feature type="region of interest" description="Disordered" evidence="1">
    <location>
        <begin position="563"/>
        <end position="582"/>
    </location>
</feature>
<evidence type="ECO:0000259" key="2">
    <source>
        <dbReference type="Pfam" id="PF01935"/>
    </source>
</evidence>
<evidence type="ECO:0000256" key="1">
    <source>
        <dbReference type="SAM" id="MobiDB-lite"/>
    </source>
</evidence>
<sequence>MHPFNSIVPSTSNSQPLAYQQGSSLTPLDDGLTGGLGQALVQEIVLRAWEAGQSTESILADCSKHMNRQDAAWARLIVEELEVNYRPTPVEIGAYKLRLRDVFRKNPTSAAMEKIAAETNNIYLKKIAQQAVAILRQAEANGRSPANQTAANVKLAHVLEIICRCKVSVLLFGNSGSGKSSVACLIISYISRNRSITKGKIPQILVLDPHVNDWGRMPVVHKGADILRTLHLVVKELERRQENWANQVENLPESKRKKDWFYLIVVWDEIGGTLAYAKTEEGKKLIKEEGLIHPSDALLRLGSELRKFEGMFFGLNQSGNCEAIGIDSSYRNNFVDVHLCESALMQIESWDHSCSEYQFVYSRRDGYPCVVRGKPALHPSHSQHTVFAEGSPPIEFEPAQQEPLTLRLPVKPLVFRGELQDSYVGHLLPAASSTPSGSAPEKQKETESDNDQLYQLFLSIKAGRSQNPPLTKTKICESWGGRTQLNHQRYDEALDAYAAQWVAEFVSDGELQIRCEDLIELIWSVTPHRRHKEKFRKCKQILEDILASLGVIPPWQNPPNIIKMPLRKGNEKPAIDNRQPAT</sequence>
<dbReference type="EMBL" id="JAAHFQ010000576">
    <property type="protein sequence ID" value="NER30516.1"/>
    <property type="molecule type" value="Genomic_DNA"/>
</dbReference>
<proteinExistence type="predicted"/>
<reference evidence="3" key="1">
    <citation type="submission" date="2019-11" db="EMBL/GenBank/DDBJ databases">
        <title>Genomic insights into an expanded diversity of filamentous marine cyanobacteria reveals the extraordinary biosynthetic potential of Moorea and Okeania.</title>
        <authorList>
            <person name="Ferreira Leao T."/>
            <person name="Wang M."/>
            <person name="Moss N."/>
            <person name="Da Silva R."/>
            <person name="Sanders J."/>
            <person name="Nurk S."/>
            <person name="Gurevich A."/>
            <person name="Humphrey G."/>
            <person name="Reher R."/>
            <person name="Zhu Q."/>
            <person name="Belda-Ferre P."/>
            <person name="Glukhov E."/>
            <person name="Rex R."/>
            <person name="Dorrestein P.C."/>
            <person name="Knight R."/>
            <person name="Pevzner P."/>
            <person name="Gerwick W.H."/>
            <person name="Gerwick L."/>
        </authorList>
    </citation>
    <scope>NUCLEOTIDE SEQUENCE</scope>
    <source>
        <strain evidence="3">SIO1C4</strain>
    </source>
</reference>
<comment type="caution">
    <text evidence="3">The sequence shown here is derived from an EMBL/GenBank/DDBJ whole genome shotgun (WGS) entry which is preliminary data.</text>
</comment>
<organism evidence="3">
    <name type="scientific">Symploca sp. SIO1C4</name>
    <dbReference type="NCBI Taxonomy" id="2607765"/>
    <lineage>
        <taxon>Bacteria</taxon>
        <taxon>Bacillati</taxon>
        <taxon>Cyanobacteriota</taxon>
        <taxon>Cyanophyceae</taxon>
        <taxon>Coleofasciculales</taxon>
        <taxon>Coleofasciculaceae</taxon>
        <taxon>Symploca</taxon>
    </lineage>
</organism>
<dbReference type="Gene3D" id="3.40.50.300">
    <property type="entry name" value="P-loop containing nucleotide triphosphate hydrolases"/>
    <property type="match status" value="1"/>
</dbReference>
<keyword evidence="3" id="KW-0067">ATP-binding</keyword>
<keyword evidence="3" id="KW-0547">Nucleotide-binding</keyword>
<evidence type="ECO:0000313" key="3">
    <source>
        <dbReference type="EMBL" id="NER30516.1"/>
    </source>
</evidence>
<dbReference type="InterPro" id="IPR027417">
    <property type="entry name" value="P-loop_NTPase"/>
</dbReference>